<reference evidence="2" key="2">
    <citation type="journal article" date="2013" name="PLoS Genet.">
        <title>Comparative genome structure, secondary metabolite, and effector coding capacity across Cochliobolus pathogens.</title>
        <authorList>
            <person name="Condon B.J."/>
            <person name="Leng Y."/>
            <person name="Wu D."/>
            <person name="Bushley K.E."/>
            <person name="Ohm R.A."/>
            <person name="Otillar R."/>
            <person name="Martin J."/>
            <person name="Schackwitz W."/>
            <person name="Grimwood J."/>
            <person name="MohdZainudin N."/>
            <person name="Xue C."/>
            <person name="Wang R."/>
            <person name="Manning V.A."/>
            <person name="Dhillon B."/>
            <person name="Tu Z.J."/>
            <person name="Steffenson B.J."/>
            <person name="Salamov A."/>
            <person name="Sun H."/>
            <person name="Lowry S."/>
            <person name="LaButti K."/>
            <person name="Han J."/>
            <person name="Copeland A."/>
            <person name="Lindquist E."/>
            <person name="Barry K."/>
            <person name="Schmutz J."/>
            <person name="Baker S.E."/>
            <person name="Ciuffetti L.M."/>
            <person name="Grigoriev I.V."/>
            <person name="Zhong S."/>
            <person name="Turgeon B.G."/>
        </authorList>
    </citation>
    <scope>NUCLEOTIDE SEQUENCE [LARGE SCALE GENOMIC DNA]</scope>
    <source>
        <strain evidence="2">C5 / ATCC 48332 / race O</strain>
    </source>
</reference>
<evidence type="ECO:0000313" key="2">
    <source>
        <dbReference type="Proteomes" id="UP000016936"/>
    </source>
</evidence>
<organism evidence="1 2">
    <name type="scientific">Cochliobolus heterostrophus (strain C5 / ATCC 48332 / race O)</name>
    <name type="common">Southern corn leaf blight fungus</name>
    <name type="synonym">Bipolaris maydis</name>
    <dbReference type="NCBI Taxonomy" id="701091"/>
    <lineage>
        <taxon>Eukaryota</taxon>
        <taxon>Fungi</taxon>
        <taxon>Dikarya</taxon>
        <taxon>Ascomycota</taxon>
        <taxon>Pezizomycotina</taxon>
        <taxon>Dothideomycetes</taxon>
        <taxon>Pleosporomycetidae</taxon>
        <taxon>Pleosporales</taxon>
        <taxon>Pleosporineae</taxon>
        <taxon>Pleosporaceae</taxon>
        <taxon>Bipolaris</taxon>
    </lineage>
</organism>
<dbReference type="Proteomes" id="UP000016936">
    <property type="component" value="Unassembled WGS sequence"/>
</dbReference>
<keyword evidence="2" id="KW-1185">Reference proteome</keyword>
<protein>
    <submittedName>
        <fullName evidence="1">Uncharacterized protein</fullName>
    </submittedName>
</protein>
<proteinExistence type="predicted"/>
<evidence type="ECO:0000313" key="1">
    <source>
        <dbReference type="EMBL" id="EMD86617.1"/>
    </source>
</evidence>
<dbReference type="HOGENOM" id="CLU_2960582_0_0_1"/>
<reference evidence="1 2" key="1">
    <citation type="journal article" date="2012" name="PLoS Pathog.">
        <title>Diverse lifestyles and strategies of plant pathogenesis encoded in the genomes of eighteen Dothideomycetes fungi.</title>
        <authorList>
            <person name="Ohm R.A."/>
            <person name="Feau N."/>
            <person name="Henrissat B."/>
            <person name="Schoch C.L."/>
            <person name="Horwitz B.A."/>
            <person name="Barry K.W."/>
            <person name="Condon B.J."/>
            <person name="Copeland A.C."/>
            <person name="Dhillon B."/>
            <person name="Glaser F."/>
            <person name="Hesse C.N."/>
            <person name="Kosti I."/>
            <person name="LaButti K."/>
            <person name="Lindquist E.A."/>
            <person name="Lucas S."/>
            <person name="Salamov A.A."/>
            <person name="Bradshaw R.E."/>
            <person name="Ciuffetti L."/>
            <person name="Hamelin R.C."/>
            <person name="Kema G.H.J."/>
            <person name="Lawrence C."/>
            <person name="Scott J.A."/>
            <person name="Spatafora J.W."/>
            <person name="Turgeon B.G."/>
            <person name="de Wit P.J.G.M."/>
            <person name="Zhong S."/>
            <person name="Goodwin S.B."/>
            <person name="Grigoriev I.V."/>
        </authorList>
    </citation>
    <scope>NUCLEOTIDE SEQUENCE [LARGE SCALE GENOMIC DNA]</scope>
    <source>
        <strain evidence="2">C5 / ATCC 48332 / race O</strain>
    </source>
</reference>
<name>M2UFC6_COCH5</name>
<dbReference type="EMBL" id="KB445584">
    <property type="protein sequence ID" value="EMD86617.1"/>
    <property type="molecule type" value="Genomic_DNA"/>
</dbReference>
<accession>M2UFC6</accession>
<dbReference type="AlphaFoldDB" id="M2UFC6"/>
<sequence>MLSAGLAKEWRYTSCDFKDSCGSDLGRPNGKIISLQGDSRYTVGDISHLLQLEWGRCYK</sequence>
<gene>
    <name evidence="1" type="ORF">COCHEDRAFT_1023838</name>
</gene>